<reference evidence="5 6" key="1">
    <citation type="submission" date="2017-09" db="EMBL/GenBank/DDBJ databases">
        <authorList>
            <consortium name="International Durum Wheat Genome Sequencing Consortium (IDWGSC)"/>
            <person name="Milanesi L."/>
        </authorList>
    </citation>
    <scope>NUCLEOTIDE SEQUENCE [LARGE SCALE GENOMIC DNA]</scope>
    <source>
        <strain evidence="6">cv. Svevo</strain>
    </source>
</reference>
<dbReference type="PANTHER" id="PTHR26379:SF316">
    <property type="entry name" value="MATH DOMAIN-CONTAINING PROTEIN"/>
    <property type="match status" value="1"/>
</dbReference>
<evidence type="ECO:0000256" key="2">
    <source>
        <dbReference type="ARBA" id="ARBA00010846"/>
    </source>
</evidence>
<dbReference type="SMART" id="SM00225">
    <property type="entry name" value="BTB"/>
    <property type="match status" value="1"/>
</dbReference>
<evidence type="ECO:0000313" key="5">
    <source>
        <dbReference type="EMBL" id="VAH72104.1"/>
    </source>
</evidence>
<dbReference type="Pfam" id="PF00651">
    <property type="entry name" value="BTB"/>
    <property type="match status" value="1"/>
</dbReference>
<dbReference type="InterPro" id="IPR045005">
    <property type="entry name" value="BPM1-6"/>
</dbReference>
<dbReference type="PROSITE" id="PS50144">
    <property type="entry name" value="MATH"/>
    <property type="match status" value="1"/>
</dbReference>
<feature type="domain" description="MATH" evidence="4">
    <location>
        <begin position="31"/>
        <end position="156"/>
    </location>
</feature>
<dbReference type="InterPro" id="IPR002083">
    <property type="entry name" value="MATH/TRAF_dom"/>
</dbReference>
<dbReference type="InterPro" id="IPR056423">
    <property type="entry name" value="BACK_BPM_SPOP"/>
</dbReference>
<dbReference type="InterPro" id="IPR000210">
    <property type="entry name" value="BTB/POZ_dom"/>
</dbReference>
<keyword evidence="6" id="KW-1185">Reference proteome</keyword>
<dbReference type="SUPFAM" id="SSF49599">
    <property type="entry name" value="TRAF domain-like"/>
    <property type="match status" value="1"/>
</dbReference>
<dbReference type="OMA" id="DSAGWGF"/>
<dbReference type="Pfam" id="PF22486">
    <property type="entry name" value="MATH_2"/>
    <property type="match status" value="1"/>
</dbReference>
<name>A0A9R1Q753_TRITD</name>
<evidence type="ECO:0000256" key="1">
    <source>
        <dbReference type="ARBA" id="ARBA00004906"/>
    </source>
</evidence>
<proteinExistence type="inferred from homology"/>
<dbReference type="Proteomes" id="UP000324705">
    <property type="component" value="Chromosome 3B"/>
</dbReference>
<dbReference type="EMBL" id="LT934116">
    <property type="protein sequence ID" value="VAH72104.1"/>
    <property type="molecule type" value="Genomic_DNA"/>
</dbReference>
<comment type="similarity">
    <text evidence="2">Belongs to the Tdpoz family.</text>
</comment>
<dbReference type="InterPro" id="IPR008974">
    <property type="entry name" value="TRAF-like"/>
</dbReference>
<dbReference type="Gene3D" id="2.60.210.10">
    <property type="entry name" value="Apoptosis, Tumor Necrosis Factor Receptor Associated Protein 2, Chain A"/>
    <property type="match status" value="1"/>
</dbReference>
<dbReference type="CDD" id="cd00121">
    <property type="entry name" value="MATH"/>
    <property type="match status" value="1"/>
</dbReference>
<evidence type="ECO:0000313" key="6">
    <source>
        <dbReference type="Proteomes" id="UP000324705"/>
    </source>
</evidence>
<dbReference type="Gramene" id="TRITD3Bv1G019900.1">
    <property type="protein sequence ID" value="TRITD3Bv1G019900.1"/>
    <property type="gene ID" value="TRITD3Bv1G019900"/>
</dbReference>
<comment type="pathway">
    <text evidence="1">Protein modification; protein ubiquitination.</text>
</comment>
<dbReference type="PROSITE" id="PS50097">
    <property type="entry name" value="BTB"/>
    <property type="match status" value="1"/>
</dbReference>
<evidence type="ECO:0000259" key="4">
    <source>
        <dbReference type="PROSITE" id="PS50144"/>
    </source>
</evidence>
<evidence type="ECO:0000259" key="3">
    <source>
        <dbReference type="PROSITE" id="PS50097"/>
    </source>
</evidence>
<evidence type="ECO:0008006" key="7">
    <source>
        <dbReference type="Google" id="ProtNLM"/>
    </source>
</evidence>
<dbReference type="Gene3D" id="3.30.710.10">
    <property type="entry name" value="Potassium Channel Kv1.1, Chain A"/>
    <property type="match status" value="1"/>
</dbReference>
<dbReference type="AlphaFoldDB" id="A0A9R1Q753"/>
<accession>A0A9R1Q753</accession>
<dbReference type="Gene3D" id="1.25.40.420">
    <property type="match status" value="1"/>
</dbReference>
<gene>
    <name evidence="5" type="ORF">TRITD_3Bv1G019900</name>
</gene>
<dbReference type="InterPro" id="IPR011333">
    <property type="entry name" value="SKP1/BTB/POZ_sf"/>
</dbReference>
<dbReference type="GO" id="GO:0016567">
    <property type="term" value="P:protein ubiquitination"/>
    <property type="evidence" value="ECO:0007669"/>
    <property type="project" value="InterPro"/>
</dbReference>
<dbReference type="SUPFAM" id="SSF54695">
    <property type="entry name" value="POZ domain"/>
    <property type="match status" value="1"/>
</dbReference>
<organism evidence="5 6">
    <name type="scientific">Triticum turgidum subsp. durum</name>
    <name type="common">Durum wheat</name>
    <name type="synonym">Triticum durum</name>
    <dbReference type="NCBI Taxonomy" id="4567"/>
    <lineage>
        <taxon>Eukaryota</taxon>
        <taxon>Viridiplantae</taxon>
        <taxon>Streptophyta</taxon>
        <taxon>Embryophyta</taxon>
        <taxon>Tracheophyta</taxon>
        <taxon>Spermatophyta</taxon>
        <taxon>Magnoliopsida</taxon>
        <taxon>Liliopsida</taxon>
        <taxon>Poales</taxon>
        <taxon>Poaceae</taxon>
        <taxon>BOP clade</taxon>
        <taxon>Pooideae</taxon>
        <taxon>Triticodae</taxon>
        <taxon>Triticeae</taxon>
        <taxon>Triticinae</taxon>
        <taxon>Triticum</taxon>
    </lineage>
</organism>
<feature type="domain" description="BTB" evidence="3">
    <location>
        <begin position="191"/>
        <end position="254"/>
    </location>
</feature>
<protein>
    <recommendedName>
        <fullName evidence="7">BTB domain-containing protein</fullName>
    </recommendedName>
</protein>
<sequence length="352" mass="38377">MKPMSALLSTLRRAGRQHLTASTVGARPRITGSHVLRIHGYKHVKQSVPNGEAVESATFHVGGRACRIKCYPNGSGKKHHGYTSLFLTSLHDAGTVGLELSLLDRDGRPSLTRATEQRRFWIGDSAGWGFKDFVKNDDLVEGEHLVDDCLTVLCDVTVHDPSLHAEDVAAPAAAEPFDLSGELGEAMWNETDVTIHVGDETFPAHRSVLEAASPVFKADLENNATGEVRVDDMDAEVFKTLLQFMYTSALPDRNQLEADVATAERLLVAADRYGLEKIKVVCEETLCLHVDMGSVAAMLALAERHGCALLKEASIKFLSGPGNLKLFMATDGFQQLTRSYPSAVLDLLVNRL</sequence>
<dbReference type="Pfam" id="PF24570">
    <property type="entry name" value="BACK_BPM_SPOP"/>
    <property type="match status" value="1"/>
</dbReference>
<dbReference type="PANTHER" id="PTHR26379">
    <property type="entry name" value="BTB/POZ AND MATH DOMAIN-CONTAINING PROTEIN 1"/>
    <property type="match status" value="1"/>
</dbReference>